<reference evidence="1 2" key="1">
    <citation type="submission" date="2024-01" db="EMBL/GenBank/DDBJ databases">
        <title>Genome assemblies of Stephania.</title>
        <authorList>
            <person name="Yang L."/>
        </authorList>
    </citation>
    <scope>NUCLEOTIDE SEQUENCE [LARGE SCALE GENOMIC DNA]</scope>
    <source>
        <strain evidence="1">JXDWG</strain>
        <tissue evidence="1">Leaf</tissue>
    </source>
</reference>
<name>A0AAP0NNM3_9MAGN</name>
<organism evidence="1 2">
    <name type="scientific">Stephania cephalantha</name>
    <dbReference type="NCBI Taxonomy" id="152367"/>
    <lineage>
        <taxon>Eukaryota</taxon>
        <taxon>Viridiplantae</taxon>
        <taxon>Streptophyta</taxon>
        <taxon>Embryophyta</taxon>
        <taxon>Tracheophyta</taxon>
        <taxon>Spermatophyta</taxon>
        <taxon>Magnoliopsida</taxon>
        <taxon>Ranunculales</taxon>
        <taxon>Menispermaceae</taxon>
        <taxon>Menispermoideae</taxon>
        <taxon>Cissampelideae</taxon>
        <taxon>Stephania</taxon>
    </lineage>
</organism>
<dbReference type="AlphaFoldDB" id="A0AAP0NNM3"/>
<gene>
    <name evidence="1" type="ORF">Scep_019774</name>
</gene>
<keyword evidence="2" id="KW-1185">Reference proteome</keyword>
<proteinExistence type="predicted"/>
<dbReference type="EMBL" id="JBBNAG010000008">
    <property type="protein sequence ID" value="KAK9112255.1"/>
    <property type="molecule type" value="Genomic_DNA"/>
</dbReference>
<protein>
    <submittedName>
        <fullName evidence="1">Uncharacterized protein</fullName>
    </submittedName>
</protein>
<dbReference type="Proteomes" id="UP001419268">
    <property type="component" value="Unassembled WGS sequence"/>
</dbReference>
<evidence type="ECO:0000313" key="1">
    <source>
        <dbReference type="EMBL" id="KAK9112255.1"/>
    </source>
</evidence>
<sequence>MAFHKGSKSEYSSLVAVPFSKEACKQVVAEYIRDGFKKCLKFLNQDLSLLLV</sequence>
<comment type="caution">
    <text evidence="1">The sequence shown here is derived from an EMBL/GenBank/DDBJ whole genome shotgun (WGS) entry which is preliminary data.</text>
</comment>
<accession>A0AAP0NNM3</accession>
<evidence type="ECO:0000313" key="2">
    <source>
        <dbReference type="Proteomes" id="UP001419268"/>
    </source>
</evidence>